<feature type="active site" description="Proton acceptor" evidence="11">
    <location>
        <position position="121"/>
    </location>
</feature>
<proteinExistence type="predicted"/>
<evidence type="ECO:0000256" key="1">
    <source>
        <dbReference type="ARBA" id="ARBA00000707"/>
    </source>
</evidence>
<dbReference type="SMART" id="SM01246">
    <property type="entry name" value="Josephin"/>
    <property type="match status" value="1"/>
</dbReference>
<comment type="subcellular location">
    <subcellularLocation>
        <location evidence="2">Nucleus</location>
    </subcellularLocation>
</comment>
<protein>
    <recommendedName>
        <fullName evidence="3">ubiquitinyl hydrolase 1</fullName>
        <ecNumber evidence="3">3.4.19.12</ecNumber>
    </recommendedName>
</protein>
<dbReference type="KEGG" id="lgi:LOTGIDRAFT_118875"/>
<name>V4AKW9_LOTGI</name>
<dbReference type="OrthoDB" id="10063692at2759"/>
<feature type="compositionally biased region" description="Low complexity" evidence="13">
    <location>
        <begin position="196"/>
        <end position="209"/>
    </location>
</feature>
<comment type="catalytic activity">
    <reaction evidence="1">
        <text>Thiol-dependent hydrolysis of ester, thioester, amide, peptide and isopeptide bonds formed by the C-terminal Gly of ubiquitin (a 76-residue protein attached to proteins as an intracellular targeting signal).</text>
        <dbReference type="EC" id="3.4.19.12"/>
    </reaction>
</comment>
<dbReference type="InterPro" id="IPR033865">
    <property type="entry name" value="Ataxin-3"/>
</dbReference>
<dbReference type="GeneID" id="20231671"/>
<sequence>MEHIFHEKQEGSLCAQHCLNALLQDQYFSAVDLAQIAERLDVQEREYMAEGGVHTQEYQQFLQQPSSNFDDSGFFSVQVISNALKVWGLDMIPYNSPSDQATEARNNPTNQRAFICNFRQHWFAIRKLGNQWFNLNSLLTGPELISDTYLSLFLTQLQQEGYSIFVIKGRIPDCEADQLLKLIPAVQTVKPSLLVDPDSQSEDNSNSSNIQDALEQSRQAADQEDITLQRALQMSMEGKSPNL</sequence>
<dbReference type="FunFam" id="1.10.287.10:FF:000023">
    <property type="entry name" value="Ataxin 3 variant ref"/>
    <property type="match status" value="1"/>
</dbReference>
<organism evidence="15 16">
    <name type="scientific">Lottia gigantea</name>
    <name type="common">Giant owl limpet</name>
    <dbReference type="NCBI Taxonomy" id="225164"/>
    <lineage>
        <taxon>Eukaryota</taxon>
        <taxon>Metazoa</taxon>
        <taxon>Spiralia</taxon>
        <taxon>Lophotrochozoa</taxon>
        <taxon>Mollusca</taxon>
        <taxon>Gastropoda</taxon>
        <taxon>Patellogastropoda</taxon>
        <taxon>Lottioidea</taxon>
        <taxon>Lottiidae</taxon>
        <taxon>Lottia</taxon>
    </lineage>
</organism>
<feature type="active site" evidence="11 12">
    <location>
        <position position="136"/>
    </location>
</feature>
<keyword evidence="5" id="KW-0833">Ubl conjugation pathway</keyword>
<keyword evidence="16" id="KW-1185">Reference proteome</keyword>
<evidence type="ECO:0000256" key="9">
    <source>
        <dbReference type="ARBA" id="ARBA00023163"/>
    </source>
</evidence>
<dbReference type="PANTHER" id="PTHR14159">
    <property type="entry name" value="ATAXIN-3-RELATED"/>
    <property type="match status" value="1"/>
</dbReference>
<dbReference type="AlphaFoldDB" id="V4AKW9"/>
<accession>V4AKW9</accession>
<keyword evidence="8" id="KW-0805">Transcription regulation</keyword>
<feature type="active site" evidence="12">
    <location>
        <position position="14"/>
    </location>
</feature>
<dbReference type="HOGENOM" id="CLU_031228_2_1_1"/>
<dbReference type="PRINTS" id="PR01233">
    <property type="entry name" value="JOSEPHIN"/>
</dbReference>
<gene>
    <name evidence="15" type="ORF">LOTGIDRAFT_118875</name>
</gene>
<evidence type="ECO:0000256" key="8">
    <source>
        <dbReference type="ARBA" id="ARBA00023015"/>
    </source>
</evidence>
<dbReference type="OMA" id="PWRWYNL"/>
<feature type="region of interest" description="Disordered" evidence="13">
    <location>
        <begin position="195"/>
        <end position="227"/>
    </location>
</feature>
<evidence type="ECO:0000259" key="14">
    <source>
        <dbReference type="PROSITE" id="PS50957"/>
    </source>
</evidence>
<evidence type="ECO:0000256" key="11">
    <source>
        <dbReference type="PIRSR" id="PIRSR633865-1"/>
    </source>
</evidence>
<dbReference type="Proteomes" id="UP000030746">
    <property type="component" value="Unassembled WGS sequence"/>
</dbReference>
<evidence type="ECO:0000256" key="5">
    <source>
        <dbReference type="ARBA" id="ARBA00022786"/>
    </source>
</evidence>
<evidence type="ECO:0000313" key="16">
    <source>
        <dbReference type="Proteomes" id="UP000030746"/>
    </source>
</evidence>
<dbReference type="Gene3D" id="3.90.70.40">
    <property type="match status" value="1"/>
</dbReference>
<evidence type="ECO:0000256" key="4">
    <source>
        <dbReference type="ARBA" id="ARBA00022670"/>
    </source>
</evidence>
<evidence type="ECO:0000256" key="12">
    <source>
        <dbReference type="PROSITE-ProRule" id="PRU00331"/>
    </source>
</evidence>
<dbReference type="GO" id="GO:0006508">
    <property type="term" value="P:proteolysis"/>
    <property type="evidence" value="ECO:0007669"/>
    <property type="project" value="UniProtKB-KW"/>
</dbReference>
<dbReference type="CTD" id="20231671"/>
<keyword evidence="9" id="KW-0804">Transcription</keyword>
<dbReference type="EMBL" id="KB201847">
    <property type="protein sequence ID" value="ESO94236.1"/>
    <property type="molecule type" value="Genomic_DNA"/>
</dbReference>
<keyword evidence="10" id="KW-0539">Nucleus</keyword>
<feature type="active site" evidence="12">
    <location>
        <position position="121"/>
    </location>
</feature>
<feature type="domain" description="Josephin" evidence="14">
    <location>
        <begin position="1"/>
        <end position="182"/>
    </location>
</feature>
<evidence type="ECO:0000313" key="15">
    <source>
        <dbReference type="EMBL" id="ESO94236.1"/>
    </source>
</evidence>
<feature type="active site" description="Nucleophile" evidence="11">
    <location>
        <position position="14"/>
    </location>
</feature>
<dbReference type="RefSeq" id="XP_009055081.1">
    <property type="nucleotide sequence ID" value="XM_009056833.1"/>
</dbReference>
<feature type="compositionally biased region" description="Polar residues" evidence="13">
    <location>
        <begin position="210"/>
        <end position="220"/>
    </location>
</feature>
<reference evidence="15 16" key="1">
    <citation type="journal article" date="2013" name="Nature">
        <title>Insights into bilaterian evolution from three spiralian genomes.</title>
        <authorList>
            <person name="Simakov O."/>
            <person name="Marletaz F."/>
            <person name="Cho S.J."/>
            <person name="Edsinger-Gonzales E."/>
            <person name="Havlak P."/>
            <person name="Hellsten U."/>
            <person name="Kuo D.H."/>
            <person name="Larsson T."/>
            <person name="Lv J."/>
            <person name="Arendt D."/>
            <person name="Savage R."/>
            <person name="Osoegawa K."/>
            <person name="de Jong P."/>
            <person name="Grimwood J."/>
            <person name="Chapman J.A."/>
            <person name="Shapiro H."/>
            <person name="Aerts A."/>
            <person name="Otillar R.P."/>
            <person name="Terry A.Y."/>
            <person name="Boore J.L."/>
            <person name="Grigoriev I.V."/>
            <person name="Lindberg D.R."/>
            <person name="Seaver E.C."/>
            <person name="Weisblat D.A."/>
            <person name="Putnam N.H."/>
            <person name="Rokhsar D.S."/>
        </authorList>
    </citation>
    <scope>NUCLEOTIDE SEQUENCE [LARGE SCALE GENOMIC DNA]</scope>
</reference>
<dbReference type="InterPro" id="IPR006155">
    <property type="entry name" value="Josephin"/>
</dbReference>
<dbReference type="EC" id="3.4.19.12" evidence="3"/>
<keyword evidence="7" id="KW-0788">Thiol protease</keyword>
<dbReference type="FunFam" id="3.90.70.40:FF:000005">
    <property type="entry name" value="Ataxin 3"/>
    <property type="match status" value="1"/>
</dbReference>
<evidence type="ECO:0000256" key="7">
    <source>
        <dbReference type="ARBA" id="ARBA00022807"/>
    </source>
</evidence>
<keyword evidence="6 12" id="KW-0378">Hydrolase</keyword>
<evidence type="ECO:0000256" key="10">
    <source>
        <dbReference type="ARBA" id="ARBA00023242"/>
    </source>
</evidence>
<dbReference type="GO" id="GO:0016579">
    <property type="term" value="P:protein deubiquitination"/>
    <property type="evidence" value="ECO:0007669"/>
    <property type="project" value="InterPro"/>
</dbReference>
<dbReference type="PANTHER" id="PTHR14159:SF0">
    <property type="entry name" value="ATAXIN-3-RELATED"/>
    <property type="match status" value="1"/>
</dbReference>
<dbReference type="Gene3D" id="1.10.287.10">
    <property type="entry name" value="S15/NS1, RNA-binding"/>
    <property type="match status" value="1"/>
</dbReference>
<keyword evidence="4" id="KW-0645">Protease</keyword>
<evidence type="ECO:0000256" key="13">
    <source>
        <dbReference type="SAM" id="MobiDB-lite"/>
    </source>
</evidence>
<evidence type="ECO:0000256" key="2">
    <source>
        <dbReference type="ARBA" id="ARBA00004123"/>
    </source>
</evidence>
<dbReference type="GO" id="GO:0005634">
    <property type="term" value="C:nucleus"/>
    <property type="evidence" value="ECO:0007669"/>
    <property type="project" value="UniProtKB-SubCell"/>
</dbReference>
<dbReference type="STRING" id="225164.V4AKW9"/>
<dbReference type="Pfam" id="PF02099">
    <property type="entry name" value="Josephin"/>
    <property type="match status" value="1"/>
</dbReference>
<evidence type="ECO:0000256" key="6">
    <source>
        <dbReference type="ARBA" id="ARBA00022801"/>
    </source>
</evidence>
<dbReference type="GO" id="GO:0004843">
    <property type="term" value="F:cysteine-type deubiquitinase activity"/>
    <property type="evidence" value="ECO:0007669"/>
    <property type="project" value="UniProtKB-EC"/>
</dbReference>
<dbReference type="PROSITE" id="PS50957">
    <property type="entry name" value="JOSEPHIN"/>
    <property type="match status" value="1"/>
</dbReference>
<evidence type="ECO:0000256" key="3">
    <source>
        <dbReference type="ARBA" id="ARBA00012759"/>
    </source>
</evidence>